<dbReference type="Proteomes" id="UP000440304">
    <property type="component" value="Unassembled WGS sequence"/>
</dbReference>
<gene>
    <name evidence="3" type="ORF">GR156_17470</name>
</gene>
<comment type="caution">
    <text evidence="3">The sequence shown here is derived from an EMBL/GenBank/DDBJ whole genome shotgun (WGS) entry which is preliminary data.</text>
</comment>
<name>A0A6N8TLW2_SHIZO</name>
<dbReference type="AlphaFoldDB" id="A0A6N8TLW2"/>
<reference evidence="3 4" key="1">
    <citation type="submission" date="2019-12" db="EMBL/GenBank/DDBJ databases">
        <title>Shinella granuli gen. nov., sp. nov., and proposal of the reclassification of Zoogloea ramigera ATCC 19623 as Shinella zoogloeoides sp. nov.</title>
        <authorList>
            <person name="Gao J."/>
        </authorList>
    </citation>
    <scope>NUCLEOTIDE SEQUENCE [LARGE SCALE GENOMIC DNA]</scope>
    <source>
        <strain evidence="3 4">DSM 287</strain>
    </source>
</reference>
<evidence type="ECO:0000313" key="4">
    <source>
        <dbReference type="Proteomes" id="UP000440304"/>
    </source>
</evidence>
<proteinExistence type="predicted"/>
<accession>A0A6N8TLW2</accession>
<evidence type="ECO:0000256" key="2">
    <source>
        <dbReference type="SAM" id="Phobius"/>
    </source>
</evidence>
<dbReference type="RefSeq" id="WP_160787413.1">
    <property type="nucleotide sequence ID" value="NZ_CP086610.1"/>
</dbReference>
<protein>
    <recommendedName>
        <fullName evidence="5">DUF3426 domain-containing protein</fullName>
    </recommendedName>
</protein>
<keyword evidence="2" id="KW-0812">Transmembrane</keyword>
<evidence type="ECO:0000313" key="3">
    <source>
        <dbReference type="EMBL" id="MXO02114.1"/>
    </source>
</evidence>
<sequence>MNAFRARQQAKGRVDLLPPEPKAPAQKHARTHPARLEVVDADFVVIRGGASRTSNDNRRPPRAARQARPLSEHMLFRLLAACARLFEAGLQLLPRRAFAGLVTAAFLFVFAYMGGLSALKAALPAAEPTAPLQVADVSTTIDDRNGMKVLSVYGRIDNISGGEQPLPPLEIRVEGAGRTLQRQMALDTATIPAGGSEHFSLRIPHSGGKVPKVSVSFAGKGAPAD</sequence>
<organism evidence="3 4">
    <name type="scientific">Shinella zoogloeoides</name>
    <name type="common">Crabtreella saccharophila</name>
    <dbReference type="NCBI Taxonomy" id="352475"/>
    <lineage>
        <taxon>Bacteria</taxon>
        <taxon>Pseudomonadati</taxon>
        <taxon>Pseudomonadota</taxon>
        <taxon>Alphaproteobacteria</taxon>
        <taxon>Hyphomicrobiales</taxon>
        <taxon>Rhizobiaceae</taxon>
        <taxon>Shinella</taxon>
    </lineage>
</organism>
<keyword evidence="2" id="KW-1133">Transmembrane helix</keyword>
<feature type="region of interest" description="Disordered" evidence="1">
    <location>
        <begin position="1"/>
        <end position="31"/>
    </location>
</feature>
<evidence type="ECO:0008006" key="5">
    <source>
        <dbReference type="Google" id="ProtNLM"/>
    </source>
</evidence>
<keyword evidence="2" id="KW-0472">Membrane</keyword>
<dbReference type="EMBL" id="WUML01000017">
    <property type="protein sequence ID" value="MXO02114.1"/>
    <property type="molecule type" value="Genomic_DNA"/>
</dbReference>
<evidence type="ECO:0000256" key="1">
    <source>
        <dbReference type="SAM" id="MobiDB-lite"/>
    </source>
</evidence>
<feature type="transmembrane region" description="Helical" evidence="2">
    <location>
        <begin position="98"/>
        <end position="119"/>
    </location>
</feature>
<dbReference type="OrthoDB" id="8283571at2"/>